<keyword evidence="1" id="KW-0812">Transmembrane</keyword>
<organism evidence="2">
    <name type="scientific">Culex pipiens</name>
    <name type="common">House mosquito</name>
    <dbReference type="NCBI Taxonomy" id="7175"/>
    <lineage>
        <taxon>Eukaryota</taxon>
        <taxon>Metazoa</taxon>
        <taxon>Ecdysozoa</taxon>
        <taxon>Arthropoda</taxon>
        <taxon>Hexapoda</taxon>
        <taxon>Insecta</taxon>
        <taxon>Pterygota</taxon>
        <taxon>Neoptera</taxon>
        <taxon>Endopterygota</taxon>
        <taxon>Diptera</taxon>
        <taxon>Nematocera</taxon>
        <taxon>Culicoidea</taxon>
        <taxon>Culicidae</taxon>
        <taxon>Culicinae</taxon>
        <taxon>Culicini</taxon>
        <taxon>Culex</taxon>
        <taxon>Culex</taxon>
    </lineage>
</organism>
<feature type="transmembrane region" description="Helical" evidence="1">
    <location>
        <begin position="95"/>
        <end position="112"/>
    </location>
</feature>
<dbReference type="AlphaFoldDB" id="A0A8D8JR47"/>
<name>A0A8D8JR47_CULPI</name>
<feature type="transmembrane region" description="Helical" evidence="1">
    <location>
        <begin position="9"/>
        <end position="26"/>
    </location>
</feature>
<keyword evidence="1" id="KW-1133">Transmembrane helix</keyword>
<keyword evidence="1" id="KW-0472">Membrane</keyword>
<dbReference type="EMBL" id="HBUE01292493">
    <property type="protein sequence ID" value="CAG6574772.1"/>
    <property type="molecule type" value="Transcribed_RNA"/>
</dbReference>
<reference evidence="2" key="1">
    <citation type="submission" date="2021-05" db="EMBL/GenBank/DDBJ databases">
        <authorList>
            <person name="Alioto T."/>
            <person name="Alioto T."/>
            <person name="Gomez Garrido J."/>
        </authorList>
    </citation>
    <scope>NUCLEOTIDE SEQUENCE</scope>
</reference>
<proteinExistence type="predicted"/>
<sequence>MKLNKHKSTVFLEIFSGVFCLVVSTWNNRRFLPGCPYRDRSMEMTEKSTTTKNLIKSITLRSTPYLRHIQFSKSSQCLLFICRSIGGESKNLCNIVKILYCFMSIATVLFVTPTKVRPKY</sequence>
<evidence type="ECO:0000313" key="2">
    <source>
        <dbReference type="EMBL" id="CAG6574772.1"/>
    </source>
</evidence>
<dbReference type="EMBL" id="HBUE01113046">
    <property type="protein sequence ID" value="CAG6489604.1"/>
    <property type="molecule type" value="Transcribed_RNA"/>
</dbReference>
<dbReference type="EMBL" id="HBUE01113044">
    <property type="protein sequence ID" value="CAG6489603.1"/>
    <property type="molecule type" value="Transcribed_RNA"/>
</dbReference>
<evidence type="ECO:0000256" key="1">
    <source>
        <dbReference type="SAM" id="Phobius"/>
    </source>
</evidence>
<dbReference type="EMBL" id="HBUE01186745">
    <property type="protein sequence ID" value="CAG6523126.1"/>
    <property type="molecule type" value="Transcribed_RNA"/>
</dbReference>
<protein>
    <submittedName>
        <fullName evidence="2">(northern house mosquito) hypothetical protein</fullName>
    </submittedName>
</protein>
<accession>A0A8D8JR47</accession>